<feature type="domain" description="Protein kinase" evidence="12">
    <location>
        <begin position="124"/>
        <end position="400"/>
    </location>
</feature>
<dbReference type="InterPro" id="IPR017441">
    <property type="entry name" value="Protein_kinase_ATP_BS"/>
</dbReference>
<dbReference type="SMART" id="SM00220">
    <property type="entry name" value="S_TKc"/>
    <property type="match status" value="1"/>
</dbReference>
<feature type="compositionally biased region" description="Low complexity" evidence="11">
    <location>
        <begin position="29"/>
        <end position="39"/>
    </location>
</feature>
<name>A0AA88U931_9ASTE</name>
<feature type="compositionally biased region" description="Polar residues" evidence="11">
    <location>
        <begin position="15"/>
        <end position="25"/>
    </location>
</feature>
<evidence type="ECO:0000256" key="1">
    <source>
        <dbReference type="ARBA" id="ARBA00012513"/>
    </source>
</evidence>
<feature type="region of interest" description="Disordered" evidence="11">
    <location>
        <begin position="383"/>
        <end position="421"/>
    </location>
</feature>
<evidence type="ECO:0000256" key="4">
    <source>
        <dbReference type="ARBA" id="ARBA00022741"/>
    </source>
</evidence>
<dbReference type="PROSITE" id="PS00108">
    <property type="entry name" value="PROTEIN_KINASE_ST"/>
    <property type="match status" value="1"/>
</dbReference>
<evidence type="ECO:0000256" key="3">
    <source>
        <dbReference type="ARBA" id="ARBA00022679"/>
    </source>
</evidence>
<evidence type="ECO:0000256" key="5">
    <source>
        <dbReference type="ARBA" id="ARBA00022777"/>
    </source>
</evidence>
<protein>
    <recommendedName>
        <fullName evidence="1">non-specific serine/threonine protein kinase</fullName>
        <ecNumber evidence="1">2.7.11.1</ecNumber>
    </recommendedName>
</protein>
<dbReference type="Pfam" id="PF00069">
    <property type="entry name" value="Pkinase"/>
    <property type="match status" value="1"/>
</dbReference>
<gene>
    <name evidence="13" type="ORF">RJ640_015300</name>
</gene>
<evidence type="ECO:0000313" key="13">
    <source>
        <dbReference type="EMBL" id="KAK2975869.1"/>
    </source>
</evidence>
<dbReference type="InterPro" id="IPR011009">
    <property type="entry name" value="Kinase-like_dom_sf"/>
</dbReference>
<proteinExistence type="inferred from homology"/>
<dbReference type="PROSITE" id="PS00107">
    <property type="entry name" value="PROTEIN_KINASE_ATP"/>
    <property type="match status" value="1"/>
</dbReference>
<evidence type="ECO:0000256" key="7">
    <source>
        <dbReference type="ARBA" id="ARBA00047899"/>
    </source>
</evidence>
<keyword evidence="6 9" id="KW-0067">ATP-binding</keyword>
<comment type="catalytic activity">
    <reaction evidence="8">
        <text>L-seryl-[protein] + ATP = O-phospho-L-seryl-[protein] + ADP + H(+)</text>
        <dbReference type="Rhea" id="RHEA:17989"/>
        <dbReference type="Rhea" id="RHEA-COMP:9863"/>
        <dbReference type="Rhea" id="RHEA-COMP:11604"/>
        <dbReference type="ChEBI" id="CHEBI:15378"/>
        <dbReference type="ChEBI" id="CHEBI:29999"/>
        <dbReference type="ChEBI" id="CHEBI:30616"/>
        <dbReference type="ChEBI" id="CHEBI:83421"/>
        <dbReference type="ChEBI" id="CHEBI:456216"/>
        <dbReference type="EC" id="2.7.11.1"/>
    </reaction>
</comment>
<evidence type="ECO:0000256" key="2">
    <source>
        <dbReference type="ARBA" id="ARBA00022527"/>
    </source>
</evidence>
<comment type="caution">
    <text evidence="13">The sequence shown here is derived from an EMBL/GenBank/DDBJ whole genome shotgun (WGS) entry which is preliminary data.</text>
</comment>
<dbReference type="InterPro" id="IPR008271">
    <property type="entry name" value="Ser/Thr_kinase_AS"/>
</dbReference>
<comment type="similarity">
    <text evidence="10">Belongs to the protein kinase superfamily.</text>
</comment>
<dbReference type="Proteomes" id="UP001187471">
    <property type="component" value="Unassembled WGS sequence"/>
</dbReference>
<dbReference type="InterPro" id="IPR000719">
    <property type="entry name" value="Prot_kinase_dom"/>
</dbReference>
<accession>A0AA88U931</accession>
<evidence type="ECO:0000259" key="12">
    <source>
        <dbReference type="PROSITE" id="PS50011"/>
    </source>
</evidence>
<keyword evidence="2 10" id="KW-0723">Serine/threonine-protein kinase</keyword>
<dbReference type="PANTHER" id="PTHR47989">
    <property type="entry name" value="OS01G0750732 PROTEIN"/>
    <property type="match status" value="1"/>
</dbReference>
<feature type="binding site" evidence="9">
    <location>
        <position position="156"/>
    </location>
    <ligand>
        <name>ATP</name>
        <dbReference type="ChEBI" id="CHEBI:30616"/>
    </ligand>
</feature>
<comment type="catalytic activity">
    <reaction evidence="7">
        <text>L-threonyl-[protein] + ATP = O-phospho-L-threonyl-[protein] + ADP + H(+)</text>
        <dbReference type="Rhea" id="RHEA:46608"/>
        <dbReference type="Rhea" id="RHEA-COMP:11060"/>
        <dbReference type="Rhea" id="RHEA-COMP:11605"/>
        <dbReference type="ChEBI" id="CHEBI:15378"/>
        <dbReference type="ChEBI" id="CHEBI:30013"/>
        <dbReference type="ChEBI" id="CHEBI:30616"/>
        <dbReference type="ChEBI" id="CHEBI:61977"/>
        <dbReference type="ChEBI" id="CHEBI:456216"/>
        <dbReference type="EC" id="2.7.11.1"/>
    </reaction>
</comment>
<organism evidence="13 14">
    <name type="scientific">Escallonia rubra</name>
    <dbReference type="NCBI Taxonomy" id="112253"/>
    <lineage>
        <taxon>Eukaryota</taxon>
        <taxon>Viridiplantae</taxon>
        <taxon>Streptophyta</taxon>
        <taxon>Embryophyta</taxon>
        <taxon>Tracheophyta</taxon>
        <taxon>Spermatophyta</taxon>
        <taxon>Magnoliopsida</taxon>
        <taxon>eudicotyledons</taxon>
        <taxon>Gunneridae</taxon>
        <taxon>Pentapetalae</taxon>
        <taxon>asterids</taxon>
        <taxon>campanulids</taxon>
        <taxon>Escalloniales</taxon>
        <taxon>Escalloniaceae</taxon>
        <taxon>Escallonia</taxon>
    </lineage>
</organism>
<dbReference type="Gene3D" id="3.30.200.20">
    <property type="entry name" value="Phosphorylase Kinase, domain 1"/>
    <property type="match status" value="1"/>
</dbReference>
<dbReference type="GO" id="GO:0004674">
    <property type="term" value="F:protein serine/threonine kinase activity"/>
    <property type="evidence" value="ECO:0007669"/>
    <property type="project" value="UniProtKB-KW"/>
</dbReference>
<feature type="compositionally biased region" description="Polar residues" evidence="11">
    <location>
        <begin position="395"/>
        <end position="408"/>
    </location>
</feature>
<feature type="region of interest" description="Disordered" evidence="11">
    <location>
        <begin position="1"/>
        <end position="41"/>
    </location>
</feature>
<keyword evidence="3" id="KW-0808">Transferase</keyword>
<evidence type="ECO:0000256" key="11">
    <source>
        <dbReference type="SAM" id="MobiDB-lite"/>
    </source>
</evidence>
<dbReference type="EC" id="2.7.11.1" evidence="1"/>
<evidence type="ECO:0000256" key="9">
    <source>
        <dbReference type="PROSITE-ProRule" id="PRU10141"/>
    </source>
</evidence>
<evidence type="ECO:0000256" key="8">
    <source>
        <dbReference type="ARBA" id="ARBA00048679"/>
    </source>
</evidence>
<sequence>MKKPPPSPRTATPGRATNHQNPSSKHNSRSNTSFSNSTNYHKKTPSAFSSIKAALSRLFACTGSPAPDAGRLREIPSISVDNSVASSAGFKYRRDSAGSEKAAVGQAGRAEFSFEEIYKATGNFAPGNIIGEGGFGVVYKGKLKDGSLMAVKRVKKDMYDRHLSKEFRNEILTLSQIEHLNLVRFFGYVEHGDERIILVEYVANGTLREHLDGIHEKELEIAERLDIAIDVAHAVTYLHMYTDPPIIHRDIKASNILITEKLRAKVADFGFARIAVEDPEATHISTQVKGTAGYLDPEYLKTYQLTDRSDVYSFGVLLVELMTGRQPIELKKTIKERVTTQWAMQKLKQGEVVMAMDPRLRRSPASLLVVEKVLKLARQCLAPSRPSRPSMKNCAEQNSMNSEATPKKSSSKAKLPRSSMSQTSLVLLNTEEPFRSCKSTRSYQVRLDMDLGQLWFGERHYHVSTYAGFGLLTHGI</sequence>
<keyword evidence="5" id="KW-0418">Kinase</keyword>
<dbReference type="AlphaFoldDB" id="A0AA88U931"/>
<keyword evidence="14" id="KW-1185">Reference proteome</keyword>
<dbReference type="PROSITE" id="PS50011">
    <property type="entry name" value="PROTEIN_KINASE_DOM"/>
    <property type="match status" value="1"/>
</dbReference>
<dbReference type="EMBL" id="JAVXUO010002148">
    <property type="protein sequence ID" value="KAK2975869.1"/>
    <property type="molecule type" value="Genomic_DNA"/>
</dbReference>
<dbReference type="PANTHER" id="PTHR47989:SF71">
    <property type="entry name" value="PROTEIN KINASE DOMAIN-CONTAINING PROTEIN"/>
    <property type="match status" value="1"/>
</dbReference>
<dbReference type="FunFam" id="3.30.200.20:FF:001335">
    <property type="entry name" value="Calmodulin-binding receptor-like cytoplasmic kinase 2"/>
    <property type="match status" value="1"/>
</dbReference>
<evidence type="ECO:0000256" key="6">
    <source>
        <dbReference type="ARBA" id="ARBA00022840"/>
    </source>
</evidence>
<dbReference type="SUPFAM" id="SSF56112">
    <property type="entry name" value="Protein kinase-like (PK-like)"/>
    <property type="match status" value="1"/>
</dbReference>
<keyword evidence="4 9" id="KW-0547">Nucleotide-binding</keyword>
<evidence type="ECO:0000256" key="10">
    <source>
        <dbReference type="RuleBase" id="RU000304"/>
    </source>
</evidence>
<evidence type="ECO:0000313" key="14">
    <source>
        <dbReference type="Proteomes" id="UP001187471"/>
    </source>
</evidence>
<dbReference type="Gene3D" id="1.10.510.10">
    <property type="entry name" value="Transferase(Phosphotransferase) domain 1"/>
    <property type="match status" value="1"/>
</dbReference>
<dbReference type="FunFam" id="1.10.510.10:FF:000300">
    <property type="entry name" value="Calmodulin-binding receptor-like cytoplasmic kinase 3"/>
    <property type="match status" value="1"/>
</dbReference>
<reference evidence="13" key="1">
    <citation type="submission" date="2022-12" db="EMBL/GenBank/DDBJ databases">
        <title>Draft genome assemblies for two species of Escallonia (Escalloniales).</title>
        <authorList>
            <person name="Chanderbali A."/>
            <person name="Dervinis C."/>
            <person name="Anghel I."/>
            <person name="Soltis D."/>
            <person name="Soltis P."/>
            <person name="Zapata F."/>
        </authorList>
    </citation>
    <scope>NUCLEOTIDE SEQUENCE</scope>
    <source>
        <strain evidence="13">UCBG92.1500</strain>
        <tissue evidence="13">Leaf</tissue>
    </source>
</reference>
<dbReference type="GO" id="GO:0005524">
    <property type="term" value="F:ATP binding"/>
    <property type="evidence" value="ECO:0007669"/>
    <property type="project" value="UniProtKB-UniRule"/>
</dbReference>